<dbReference type="Pfam" id="PF10326">
    <property type="entry name" value="7TM_GPCR_Str"/>
    <property type="match status" value="1"/>
</dbReference>
<reference evidence="2" key="1">
    <citation type="submission" date="2023-10" db="EMBL/GenBank/DDBJ databases">
        <title>Genome assembly of Pristionchus species.</title>
        <authorList>
            <person name="Yoshida K."/>
            <person name="Sommer R.J."/>
        </authorList>
    </citation>
    <scope>NUCLEOTIDE SEQUENCE</scope>
    <source>
        <strain evidence="2">RS0144</strain>
    </source>
</reference>
<keyword evidence="3" id="KW-1185">Reference proteome</keyword>
<dbReference type="Proteomes" id="UP001432027">
    <property type="component" value="Unassembled WGS sequence"/>
</dbReference>
<feature type="non-terminal residue" evidence="2">
    <location>
        <position position="80"/>
    </location>
</feature>
<feature type="transmembrane region" description="Helical" evidence="1">
    <location>
        <begin position="12"/>
        <end position="33"/>
    </location>
</feature>
<dbReference type="PANTHER" id="PTHR45907">
    <property type="entry name" value="SERPENTINE RECEPTOR, CLASS J"/>
    <property type="match status" value="1"/>
</dbReference>
<sequence length="80" mass="9056">LFRSLVYQSFVPLLTAYFPAGTVVLLPLFGITLTNISIFVLYACCTHPFIDALLLMLTITEYRKAFFTLVGMSRLVRAFD</sequence>
<accession>A0AAV5TH91</accession>
<proteinExistence type="predicted"/>
<dbReference type="InterPro" id="IPR019428">
    <property type="entry name" value="7TM_GPCR_serpentine_rcpt_Str"/>
</dbReference>
<keyword evidence="1" id="KW-0812">Transmembrane</keyword>
<gene>
    <name evidence="2" type="ORF">PENTCL1PPCAC_15866</name>
</gene>
<evidence type="ECO:0000313" key="3">
    <source>
        <dbReference type="Proteomes" id="UP001432027"/>
    </source>
</evidence>
<keyword evidence="1" id="KW-1133">Transmembrane helix</keyword>
<evidence type="ECO:0008006" key="4">
    <source>
        <dbReference type="Google" id="ProtNLM"/>
    </source>
</evidence>
<keyword evidence="1" id="KW-0472">Membrane</keyword>
<name>A0AAV5TH91_9BILA</name>
<evidence type="ECO:0000256" key="1">
    <source>
        <dbReference type="SAM" id="Phobius"/>
    </source>
</evidence>
<feature type="non-terminal residue" evidence="2">
    <location>
        <position position="1"/>
    </location>
</feature>
<protein>
    <recommendedName>
        <fullName evidence="4">G protein-coupled receptor</fullName>
    </recommendedName>
</protein>
<feature type="transmembrane region" description="Helical" evidence="1">
    <location>
        <begin position="39"/>
        <end position="59"/>
    </location>
</feature>
<dbReference type="InterPro" id="IPR019423">
    <property type="entry name" value="7TM_GPCR_serpentine_rcpt_Srj"/>
</dbReference>
<evidence type="ECO:0000313" key="2">
    <source>
        <dbReference type="EMBL" id="GMS93691.1"/>
    </source>
</evidence>
<dbReference type="PANTHER" id="PTHR45907:SF16">
    <property type="entry name" value="SERPENTINE RECEPTOR, CLASS J"/>
    <property type="match status" value="1"/>
</dbReference>
<organism evidence="2 3">
    <name type="scientific">Pristionchus entomophagus</name>
    <dbReference type="NCBI Taxonomy" id="358040"/>
    <lineage>
        <taxon>Eukaryota</taxon>
        <taxon>Metazoa</taxon>
        <taxon>Ecdysozoa</taxon>
        <taxon>Nematoda</taxon>
        <taxon>Chromadorea</taxon>
        <taxon>Rhabditida</taxon>
        <taxon>Rhabditina</taxon>
        <taxon>Diplogasteromorpha</taxon>
        <taxon>Diplogasteroidea</taxon>
        <taxon>Neodiplogasteridae</taxon>
        <taxon>Pristionchus</taxon>
    </lineage>
</organism>
<comment type="caution">
    <text evidence="2">The sequence shown here is derived from an EMBL/GenBank/DDBJ whole genome shotgun (WGS) entry which is preliminary data.</text>
</comment>
<dbReference type="EMBL" id="BTSX01000004">
    <property type="protein sequence ID" value="GMS93691.1"/>
    <property type="molecule type" value="Genomic_DNA"/>
</dbReference>
<dbReference type="AlphaFoldDB" id="A0AAV5TH91"/>